<name>A0A845LZZ7_9RHOB</name>
<feature type="binding site" evidence="16">
    <location>
        <position position="87"/>
    </location>
    <ligand>
        <name>GTP</name>
        <dbReference type="ChEBI" id="CHEBI:37565"/>
    </ligand>
</feature>
<comment type="pathway">
    <text evidence="5 14">Cofactor biosynthesis; adenosylcobalamin biosynthesis; adenosylcobalamin from cob(II)yrinate a,c-diamide: step 6/7.</text>
</comment>
<evidence type="ECO:0000256" key="13">
    <source>
        <dbReference type="ARBA" id="ARBA00023134"/>
    </source>
</evidence>
<keyword evidence="17" id="KW-0548">Nucleotidyltransferase</keyword>
<reference evidence="17 18" key="1">
    <citation type="submission" date="2019-12" db="EMBL/GenBank/DDBJ databases">
        <title>Maritimibacter sp. nov. sp. isolated from sea sand.</title>
        <authorList>
            <person name="Kim J."/>
            <person name="Jeong S.E."/>
            <person name="Jung H.S."/>
            <person name="Jeon C.O."/>
        </authorList>
    </citation>
    <scope>NUCLEOTIDE SEQUENCE [LARGE SCALE GENOMIC DNA]</scope>
    <source>
        <strain evidence="17 18">DP07</strain>
    </source>
</reference>
<dbReference type="EC" id="2.7.1.156" evidence="14"/>
<keyword evidence="12 14" id="KW-0067">ATP-binding</keyword>
<protein>
    <recommendedName>
        <fullName evidence="14">Bifunctional adenosylcobalamin biosynthesis protein</fullName>
        <ecNumber evidence="14">2.7.1.156</ecNumber>
        <ecNumber evidence="14">2.7.7.62</ecNumber>
    </recommendedName>
</protein>
<dbReference type="EMBL" id="WTUX01000010">
    <property type="protein sequence ID" value="MZR12442.1"/>
    <property type="molecule type" value="Genomic_DNA"/>
</dbReference>
<evidence type="ECO:0000256" key="12">
    <source>
        <dbReference type="ARBA" id="ARBA00022840"/>
    </source>
</evidence>
<evidence type="ECO:0000256" key="7">
    <source>
        <dbReference type="ARBA" id="ARBA00007490"/>
    </source>
</evidence>
<dbReference type="CDD" id="cd00544">
    <property type="entry name" value="CobU"/>
    <property type="match status" value="1"/>
</dbReference>
<evidence type="ECO:0000256" key="6">
    <source>
        <dbReference type="ARBA" id="ARBA00005159"/>
    </source>
</evidence>
<evidence type="ECO:0000256" key="4">
    <source>
        <dbReference type="ARBA" id="ARBA00003889"/>
    </source>
</evidence>
<evidence type="ECO:0000256" key="2">
    <source>
        <dbReference type="ARBA" id="ARBA00000711"/>
    </source>
</evidence>
<dbReference type="GO" id="GO:0009236">
    <property type="term" value="P:cobalamin biosynthetic process"/>
    <property type="evidence" value="ECO:0007669"/>
    <property type="project" value="UniProtKB-UniRule"/>
</dbReference>
<dbReference type="GO" id="GO:0005525">
    <property type="term" value="F:GTP binding"/>
    <property type="evidence" value="ECO:0007669"/>
    <property type="project" value="UniProtKB-UniRule"/>
</dbReference>
<accession>A0A845LZZ7</accession>
<comment type="pathway">
    <text evidence="6 14">Cofactor biosynthesis; adenosylcobalamin biosynthesis; adenosylcobalamin from cob(II)yrinate a,c-diamide: step 5/7.</text>
</comment>
<evidence type="ECO:0000256" key="11">
    <source>
        <dbReference type="ARBA" id="ARBA00022777"/>
    </source>
</evidence>
<comment type="similarity">
    <text evidence="7 14">Belongs to the CobU/CobP family.</text>
</comment>
<dbReference type="UniPathway" id="UPA00148">
    <property type="reaction ID" value="UER00236"/>
</dbReference>
<dbReference type="GO" id="GO:0043752">
    <property type="term" value="F:adenosylcobinamide kinase activity"/>
    <property type="evidence" value="ECO:0007669"/>
    <property type="project" value="UniProtKB-EC"/>
</dbReference>
<dbReference type="PANTHER" id="PTHR34848">
    <property type="match status" value="1"/>
</dbReference>
<feature type="active site" description="GMP-histidine intermediate" evidence="15">
    <location>
        <position position="54"/>
    </location>
</feature>
<comment type="catalytic activity">
    <reaction evidence="1 14">
        <text>adenosylcob(III)inamide + ATP = adenosylcob(III)inamide phosphate + ADP + H(+)</text>
        <dbReference type="Rhea" id="RHEA:15769"/>
        <dbReference type="ChEBI" id="CHEBI:2480"/>
        <dbReference type="ChEBI" id="CHEBI:15378"/>
        <dbReference type="ChEBI" id="CHEBI:30616"/>
        <dbReference type="ChEBI" id="CHEBI:58502"/>
        <dbReference type="ChEBI" id="CHEBI:456216"/>
        <dbReference type="EC" id="2.7.1.156"/>
    </reaction>
</comment>
<dbReference type="AlphaFoldDB" id="A0A845LZZ7"/>
<dbReference type="SUPFAM" id="SSF52540">
    <property type="entry name" value="P-loop containing nucleoside triphosphate hydrolases"/>
    <property type="match status" value="1"/>
</dbReference>
<evidence type="ECO:0000256" key="16">
    <source>
        <dbReference type="PIRSR" id="PIRSR006135-2"/>
    </source>
</evidence>
<keyword evidence="10 14" id="KW-0547">Nucleotide-binding</keyword>
<evidence type="ECO:0000256" key="1">
    <source>
        <dbReference type="ARBA" id="ARBA00000312"/>
    </source>
</evidence>
<evidence type="ECO:0000256" key="5">
    <source>
        <dbReference type="ARBA" id="ARBA00004692"/>
    </source>
</evidence>
<dbReference type="Gene3D" id="3.40.50.300">
    <property type="entry name" value="P-loop containing nucleotide triphosphate hydrolases"/>
    <property type="match status" value="1"/>
</dbReference>
<comment type="catalytic activity">
    <reaction evidence="3">
        <text>adenosylcob(III)inamide + GTP = adenosylcob(III)inamide phosphate + GDP + H(+)</text>
        <dbReference type="Rhea" id="RHEA:15765"/>
        <dbReference type="ChEBI" id="CHEBI:2480"/>
        <dbReference type="ChEBI" id="CHEBI:15378"/>
        <dbReference type="ChEBI" id="CHEBI:37565"/>
        <dbReference type="ChEBI" id="CHEBI:58189"/>
        <dbReference type="ChEBI" id="CHEBI:58502"/>
        <dbReference type="EC" id="2.7.1.156"/>
    </reaction>
</comment>
<dbReference type="NCBIfam" id="NF004469">
    <property type="entry name" value="PRK05800.1"/>
    <property type="match status" value="1"/>
</dbReference>
<evidence type="ECO:0000256" key="3">
    <source>
        <dbReference type="ARBA" id="ARBA00001522"/>
    </source>
</evidence>
<comment type="catalytic activity">
    <reaction evidence="2 14">
        <text>adenosylcob(III)inamide phosphate + GTP + H(+) = adenosylcob(III)inamide-GDP + diphosphate</text>
        <dbReference type="Rhea" id="RHEA:22712"/>
        <dbReference type="ChEBI" id="CHEBI:15378"/>
        <dbReference type="ChEBI" id="CHEBI:33019"/>
        <dbReference type="ChEBI" id="CHEBI:37565"/>
        <dbReference type="ChEBI" id="CHEBI:58502"/>
        <dbReference type="ChEBI" id="CHEBI:60487"/>
        <dbReference type="EC" id="2.7.7.62"/>
    </reaction>
</comment>
<dbReference type="RefSeq" id="WP_161350563.1">
    <property type="nucleotide sequence ID" value="NZ_WTUX01000010.1"/>
</dbReference>
<organism evidence="17 18">
    <name type="scientific">Maritimibacter harenae</name>
    <dbReference type="NCBI Taxonomy" id="2606218"/>
    <lineage>
        <taxon>Bacteria</taxon>
        <taxon>Pseudomonadati</taxon>
        <taxon>Pseudomonadota</taxon>
        <taxon>Alphaproteobacteria</taxon>
        <taxon>Rhodobacterales</taxon>
        <taxon>Roseobacteraceae</taxon>
        <taxon>Maritimibacter</taxon>
    </lineage>
</organism>
<keyword evidence="18" id="KW-1185">Reference proteome</keyword>
<comment type="function">
    <text evidence="4 14">Catalyzes ATP-dependent phosphorylation of adenosylcobinamide and addition of GMP to adenosylcobinamide phosphate.</text>
</comment>
<dbReference type="GO" id="GO:0008820">
    <property type="term" value="F:cobinamide phosphate guanylyltransferase activity"/>
    <property type="evidence" value="ECO:0007669"/>
    <property type="project" value="UniProtKB-UniRule"/>
</dbReference>
<proteinExistence type="inferred from homology"/>
<feature type="binding site" evidence="16">
    <location>
        <begin position="13"/>
        <end position="20"/>
    </location>
    <ligand>
        <name>GTP</name>
        <dbReference type="ChEBI" id="CHEBI:37565"/>
    </ligand>
</feature>
<keyword evidence="11 14" id="KW-0418">Kinase</keyword>
<evidence type="ECO:0000256" key="10">
    <source>
        <dbReference type="ARBA" id="ARBA00022741"/>
    </source>
</evidence>
<dbReference type="PIRSF" id="PIRSF006135">
    <property type="entry name" value="CobU"/>
    <property type="match status" value="1"/>
</dbReference>
<keyword evidence="13 14" id="KW-0342">GTP-binding</keyword>
<sequence>MSIALPPLTLIVGGAASGKSAYAERLMTATRRPLTYIATAEAYDDEMRDKIAAHKARRGPDWTTVEAPRDLVAPLRQADPTDAILIDCASLWLTNHLLGESDLVAEGDMLIAALEACAAPVVVVTNEVGAGIVPENALARRFRAAQGVLNQRLAAHADQVFTVIAGLPLALKGTLPELAP</sequence>
<dbReference type="GO" id="GO:0005524">
    <property type="term" value="F:ATP binding"/>
    <property type="evidence" value="ECO:0007669"/>
    <property type="project" value="UniProtKB-UniRule"/>
</dbReference>
<evidence type="ECO:0000313" key="17">
    <source>
        <dbReference type="EMBL" id="MZR12442.1"/>
    </source>
</evidence>
<dbReference type="PANTHER" id="PTHR34848:SF1">
    <property type="entry name" value="BIFUNCTIONAL ADENOSYLCOBALAMIN BIOSYNTHESIS PROTEIN COBU"/>
    <property type="match status" value="1"/>
</dbReference>
<keyword evidence="8 14" id="KW-0169">Cobalamin biosynthesis</keyword>
<evidence type="ECO:0000256" key="14">
    <source>
        <dbReference type="PIRNR" id="PIRNR006135"/>
    </source>
</evidence>
<feature type="binding site" evidence="16">
    <location>
        <position position="66"/>
    </location>
    <ligand>
        <name>GTP</name>
        <dbReference type="ChEBI" id="CHEBI:37565"/>
    </ligand>
</feature>
<feature type="binding site" evidence="16">
    <location>
        <begin position="38"/>
        <end position="40"/>
    </location>
    <ligand>
        <name>GTP</name>
        <dbReference type="ChEBI" id="CHEBI:37565"/>
    </ligand>
</feature>
<dbReference type="InterPro" id="IPR003203">
    <property type="entry name" value="CobU/CobP"/>
</dbReference>
<dbReference type="InterPro" id="IPR027417">
    <property type="entry name" value="P-loop_NTPase"/>
</dbReference>
<evidence type="ECO:0000256" key="9">
    <source>
        <dbReference type="ARBA" id="ARBA00022679"/>
    </source>
</evidence>
<dbReference type="Proteomes" id="UP000467322">
    <property type="component" value="Unassembled WGS sequence"/>
</dbReference>
<gene>
    <name evidence="17" type="primary">cobU</name>
    <name evidence="17" type="ORF">GQE99_05360</name>
</gene>
<evidence type="ECO:0000256" key="15">
    <source>
        <dbReference type="PIRSR" id="PIRSR006135-1"/>
    </source>
</evidence>
<keyword evidence="9 14" id="KW-0808">Transferase</keyword>
<feature type="binding site" evidence="16">
    <location>
        <begin position="55"/>
        <end position="58"/>
    </location>
    <ligand>
        <name>GTP</name>
        <dbReference type="ChEBI" id="CHEBI:37565"/>
    </ligand>
</feature>
<evidence type="ECO:0000313" key="18">
    <source>
        <dbReference type="Proteomes" id="UP000467322"/>
    </source>
</evidence>
<comment type="caution">
    <text evidence="17">The sequence shown here is derived from an EMBL/GenBank/DDBJ whole genome shotgun (WGS) entry which is preliminary data.</text>
</comment>
<dbReference type="EC" id="2.7.7.62" evidence="14"/>
<evidence type="ECO:0000256" key="8">
    <source>
        <dbReference type="ARBA" id="ARBA00022573"/>
    </source>
</evidence>
<dbReference type="Pfam" id="PF02283">
    <property type="entry name" value="CobU"/>
    <property type="match status" value="1"/>
</dbReference>